<keyword evidence="11" id="KW-1185">Reference proteome</keyword>
<dbReference type="InterPro" id="IPR043034">
    <property type="entry name" value="DNA_pol_alpha_B_N_sf"/>
</dbReference>
<organism evidence="10 11">
    <name type="scientific">Caenorhabditis bovis</name>
    <dbReference type="NCBI Taxonomy" id="2654633"/>
    <lineage>
        <taxon>Eukaryota</taxon>
        <taxon>Metazoa</taxon>
        <taxon>Ecdysozoa</taxon>
        <taxon>Nematoda</taxon>
        <taxon>Chromadorea</taxon>
        <taxon>Rhabditida</taxon>
        <taxon>Rhabditina</taxon>
        <taxon>Rhabditomorpha</taxon>
        <taxon>Rhabditoidea</taxon>
        <taxon>Rhabditidae</taxon>
        <taxon>Peloderinae</taxon>
        <taxon>Caenorhabditis</taxon>
    </lineage>
</organism>
<dbReference type="Proteomes" id="UP000494206">
    <property type="component" value="Unassembled WGS sequence"/>
</dbReference>
<dbReference type="InterPro" id="IPR016722">
    <property type="entry name" value="DNA_pol_alpha_bsu"/>
</dbReference>
<evidence type="ECO:0000256" key="1">
    <source>
        <dbReference type="ARBA" id="ARBA00004123"/>
    </source>
</evidence>
<name>A0A8S1EP34_9PELO</name>
<feature type="domain" description="DNA polymerase alpha subunit B N-terminal" evidence="8">
    <location>
        <begin position="10"/>
        <end position="74"/>
    </location>
</feature>
<evidence type="ECO:0000256" key="6">
    <source>
        <dbReference type="PIRNR" id="PIRNR018300"/>
    </source>
</evidence>
<protein>
    <recommendedName>
        <fullName evidence="3 6">DNA polymerase alpha subunit B</fullName>
    </recommendedName>
</protein>
<dbReference type="AlphaFoldDB" id="A0A8S1EP34"/>
<evidence type="ECO:0000259" key="9">
    <source>
        <dbReference type="Pfam" id="PF22062"/>
    </source>
</evidence>
<dbReference type="InterPro" id="IPR007185">
    <property type="entry name" value="DNA_pol_a/d/e_bsu"/>
</dbReference>
<comment type="subcellular location">
    <subcellularLocation>
        <location evidence="1 6">Nucleus</location>
    </subcellularLocation>
</comment>
<comment type="caution">
    <text evidence="10">The sequence shown here is derived from an EMBL/GenBank/DDBJ whole genome shotgun (WGS) entry which is preliminary data.</text>
</comment>
<dbReference type="Pfam" id="PF04042">
    <property type="entry name" value="DNA_pol_E_B"/>
    <property type="match status" value="1"/>
</dbReference>
<sequence length="578" mass="64691">MAGEFDLEYMNECMEAFDYSCPDNEVFVEKLDEICRVYKQSVDDIVDEIVSILQNEGKKLVTMNVILNLEKKLEQKQQREVELSRSAKRTNVRKPLADRTMATLGKSFVEEVEGSTASEKTEVIEAEKYMRFAPFDNSIPNNGFFNRKDIGKVTTEFKGAKYTERDQGASMTSIGKIEVVSKAVRDMYGGDKASLAIEAKFRRFGEIAKSYREAYPEITDWGNPLAPAVESVFTYGQIFHDDEAKDNERFGENNVSLMIDDDDGSMIRLDLSRLSDDVSMFPGQIVALSGINETGEKLIVDRIFDAPMTPPPKPFTSQICADVWFASGPFTSPDNCGYEQLCELLEQVVEHQPNLLILTGPFIDKKNNFLTKNEFTITYDTLLEQLFIKMARKLDNTKTQIIIQPSSVRDATIIPVFPASAFDFSANPKIQNKFHFVADPCIVRMCDGQLEIAITSSEAITHLSKHEYHRSANQENVDRIARLYSHLLKQKCLYPLEPSEIPSSLEKLLEVASISSAPHIVMAPCVLAPTVKTVGSTAFVNPSSLARGASGTFIRARINAKSGATRVAEFTNFEVVKV</sequence>
<dbReference type="PIRSF" id="PIRSF018300">
    <property type="entry name" value="DNA_pol_alph_2"/>
    <property type="match status" value="1"/>
</dbReference>
<reference evidence="10 11" key="1">
    <citation type="submission" date="2020-04" db="EMBL/GenBank/DDBJ databases">
        <authorList>
            <person name="Laetsch R D."/>
            <person name="Stevens L."/>
            <person name="Kumar S."/>
            <person name="Blaxter L. M."/>
        </authorList>
    </citation>
    <scope>NUCLEOTIDE SEQUENCE [LARGE SCALE GENOMIC DNA]</scope>
</reference>
<dbReference type="InterPro" id="IPR013627">
    <property type="entry name" value="Pol_alpha_B_N"/>
</dbReference>
<evidence type="ECO:0000256" key="3">
    <source>
        <dbReference type="ARBA" id="ARBA00018596"/>
    </source>
</evidence>
<dbReference type="GO" id="GO:0005658">
    <property type="term" value="C:alpha DNA polymerase:primase complex"/>
    <property type="evidence" value="ECO:0007669"/>
    <property type="project" value="TreeGrafter"/>
</dbReference>
<accession>A0A8S1EP34</accession>
<dbReference type="InterPro" id="IPR054300">
    <property type="entry name" value="OB_DPOA2"/>
</dbReference>
<feature type="domain" description="DNA polymerase alpha subunit B OB" evidence="9">
    <location>
        <begin position="206"/>
        <end position="305"/>
    </location>
</feature>
<dbReference type="Pfam" id="PF08418">
    <property type="entry name" value="Pol_alpha_B_N"/>
    <property type="match status" value="1"/>
</dbReference>
<proteinExistence type="inferred from homology"/>
<evidence type="ECO:0000256" key="4">
    <source>
        <dbReference type="ARBA" id="ARBA00022705"/>
    </source>
</evidence>
<evidence type="ECO:0000259" key="8">
    <source>
        <dbReference type="Pfam" id="PF08418"/>
    </source>
</evidence>
<evidence type="ECO:0000256" key="2">
    <source>
        <dbReference type="ARBA" id="ARBA00007299"/>
    </source>
</evidence>
<dbReference type="Pfam" id="PF22062">
    <property type="entry name" value="OB_DPOA2"/>
    <property type="match status" value="1"/>
</dbReference>
<dbReference type="OrthoDB" id="336885at2759"/>
<evidence type="ECO:0000256" key="5">
    <source>
        <dbReference type="ARBA" id="ARBA00023242"/>
    </source>
</evidence>
<dbReference type="EMBL" id="CADEPM010000003">
    <property type="protein sequence ID" value="CAB3403058.1"/>
    <property type="molecule type" value="Genomic_DNA"/>
</dbReference>
<dbReference type="GO" id="GO:0003677">
    <property type="term" value="F:DNA binding"/>
    <property type="evidence" value="ECO:0007669"/>
    <property type="project" value="InterPro"/>
</dbReference>
<dbReference type="PANTHER" id="PTHR23061">
    <property type="entry name" value="DNA POLYMERASE 2 ALPHA 70 KDA SUBUNIT"/>
    <property type="match status" value="1"/>
</dbReference>
<evidence type="ECO:0000259" key="7">
    <source>
        <dbReference type="Pfam" id="PF04042"/>
    </source>
</evidence>
<dbReference type="Gene3D" id="3.60.21.60">
    <property type="match status" value="2"/>
</dbReference>
<comment type="function">
    <text evidence="6">Accessory subunit of the DNA polymerase alpha complex (also known as the alpha DNA polymerase-primase complex) which plays an essential role in the initiation of DNA synthesis.</text>
</comment>
<gene>
    <name evidence="10" type="ORF">CBOVIS_LOCUS5581</name>
</gene>
<dbReference type="Gene3D" id="1.10.8.530">
    <property type="entry name" value="DNA polymerase alpha-primase, subunit B, N-terminal domain"/>
    <property type="match status" value="1"/>
</dbReference>
<evidence type="ECO:0000313" key="10">
    <source>
        <dbReference type="EMBL" id="CAB3403058.1"/>
    </source>
</evidence>
<comment type="similarity">
    <text evidence="2 6">Belongs to the DNA polymerase alpha subunit B family.</text>
</comment>
<dbReference type="GO" id="GO:0006270">
    <property type="term" value="P:DNA replication initiation"/>
    <property type="evidence" value="ECO:0007669"/>
    <property type="project" value="TreeGrafter"/>
</dbReference>
<feature type="domain" description="DNA polymerase alpha/delta/epsilon subunit B" evidence="7">
    <location>
        <begin position="323"/>
        <end position="530"/>
    </location>
</feature>
<keyword evidence="5 6" id="KW-0539">Nucleus</keyword>
<keyword evidence="4 6" id="KW-0235">DNA replication</keyword>
<dbReference type="PANTHER" id="PTHR23061:SF12">
    <property type="entry name" value="DNA POLYMERASE ALPHA SUBUNIT B"/>
    <property type="match status" value="1"/>
</dbReference>
<evidence type="ECO:0000313" key="11">
    <source>
        <dbReference type="Proteomes" id="UP000494206"/>
    </source>
</evidence>